<gene>
    <name evidence="2" type="ORF">I5907_07510</name>
</gene>
<dbReference type="NCBIfam" id="TIGR03696">
    <property type="entry name" value="Rhs_assc_core"/>
    <property type="match status" value="1"/>
</dbReference>
<reference evidence="2" key="1">
    <citation type="submission" date="2020-11" db="EMBL/GenBank/DDBJ databases">
        <title>Bacterial whole genome sequence for Panacibacter sp. DH6.</title>
        <authorList>
            <person name="Le V."/>
            <person name="Ko S."/>
            <person name="Ahn C.-Y."/>
            <person name="Oh H.-M."/>
        </authorList>
    </citation>
    <scope>NUCLEOTIDE SEQUENCE</scope>
    <source>
        <strain evidence="2">DH6</strain>
    </source>
</reference>
<evidence type="ECO:0000313" key="2">
    <source>
        <dbReference type="EMBL" id="MBG9376076.1"/>
    </source>
</evidence>
<dbReference type="RefSeq" id="WP_196990098.1">
    <property type="nucleotide sequence ID" value="NZ_JADWYR010000001.1"/>
</dbReference>
<dbReference type="Gene3D" id="2.180.10.10">
    <property type="entry name" value="RHS repeat-associated core"/>
    <property type="match status" value="2"/>
</dbReference>
<accession>A0A931GTY1</accession>
<dbReference type="PANTHER" id="PTHR32305">
    <property type="match status" value="1"/>
</dbReference>
<organism evidence="2 3">
    <name type="scientific">Panacibacter microcysteis</name>
    <dbReference type="NCBI Taxonomy" id="2793269"/>
    <lineage>
        <taxon>Bacteria</taxon>
        <taxon>Pseudomonadati</taxon>
        <taxon>Bacteroidota</taxon>
        <taxon>Chitinophagia</taxon>
        <taxon>Chitinophagales</taxon>
        <taxon>Chitinophagaceae</taxon>
        <taxon>Panacibacter</taxon>
    </lineage>
</organism>
<sequence>MNKSLFLFQILLTWATCSHNVYGQVKPNTLTQPGAGSATLNTLPTPYGSDMPVNFVRVWDAIKPFYYDTAVSSNERTDQQVKQSTQYFDGLGRPLQTVSKGVSPNGFDLVSTVLYDAYGRETFKYLPYVSTSNDGRFKSNPFAEQNTFIKSLYNPANAGAGEKFFYGKTDYEPSPLNRVAGTYAPGNNWVGDAKGVTTAYLVNGLQDSVCIWNIGYAYADVPVFGGYYNEGELFENIITDEDGKKTVEYKNRQGQLLLKKSKSAATSYEGHTGWACTYYVYDDIGNLRFVLQPKATSYLLNNGWLFDNNSWRTSSVARELCFSYEYDAKQRMTIKRIPGAGEILMVYDSRDRLVMTQDSVQRAAGKWLYTDYDLLNRANLTGIWTNASDRAIHQAAAESSLTYPAPSSGYTILTQNYYDDYSWVSGTGLSGVMITTYSNNTNYFQAADNNNFPYPQAIAASYQVRGIATGSKLNVVGTTNYLYTVSYFDDRMRVIETHNTNNIGGKDTTVMQYSYTGQLLRTLVCHGKGGANAQAYKVLTKNVYDNSGRLLQVNKKIANSPEVIIVKNEYNELGQLAQKNIGQKRNSAAINTYTSNNLDSLIFSYNIRGWLRGINKDYARNINGATNWFGEELCYDFGFTSNELNGNIAGIRWRSGSDGQERSYGFTYDNLNRLTKADFTQHVGNNVWDISAGVDFSLKSMSYDLNGNILTLNQKGLKINTSVTIDSLKYNYVANSNRLNYVTDKLNDPAAKLGDFTEVNNNTTQDYWYDGNGNMNKDNNKQISSISYNYLNLPEVITVTGKGTISYTYDAAGNKLKKTTVDNTVTPSKTTVTDYLGLFNYQNDTLQYISHEEGRARTKSNYNKDTVWFDYFEKDHLGNVRVVLTDEIKQDVYPALTLEGTYGSGTAAVDVEKNYYDVNNAFIVANTTATGITAYTNNNGNPPYNNNPNSATGQNSARLYKLNSNTNKTGLGITLKVMTGDRIDVYGKSYWFQNNASGSNANIPLADIITGLLGAPTGAVDGKGATLGLLTGGTMPTSLPSSLLNRTPTAGDLKPNAGINWILFDEQFHYVSYGSSMSGNNGVVKSHNTDLQNIQVTKSGFIYIYVSNQSPVDVFFDNLQVIHTRGPLLETTEYYPFGLNMAGTSSKALNFGEPGNKHKLFGKEIQNKEFNDGSGLEWYDYGMREYNQQIARFFRIDPITEKFYQLSPYQYCSNDPIKNVDLDGAEGLDFRIFNKLVQNTVKNPNGTSAKVLGAVVGVGGSVQGAIQGTGNAIAHPVQTLKGLGNMLSKSPVQNAVDYGVNVSSQYSGSGSDAFTKYAATAHVLTDIGMALSPLKEGSFTKEGTLAKNVFNDLTSINDIGKMGETLTKGVLEKQFKGAEILEQVNMKMDGASMTADFVVVKDGKVVGVFESKVNGSSLSNGQKLFFNDGDAATLLGKNAGALEGTKIDPSTLKTGVYRWDAKTGSFTVQ</sequence>
<dbReference type="Pfam" id="PF20041">
    <property type="entry name" value="DUF6443"/>
    <property type="match status" value="1"/>
</dbReference>
<dbReference type="InterPro" id="IPR045619">
    <property type="entry name" value="DUF6443"/>
</dbReference>
<dbReference type="InterPro" id="IPR050708">
    <property type="entry name" value="T6SS_VgrG/RHS"/>
</dbReference>
<dbReference type="InterPro" id="IPR022385">
    <property type="entry name" value="Rhs_assc_core"/>
</dbReference>
<name>A0A931GTY1_9BACT</name>
<comment type="caution">
    <text evidence="2">The sequence shown here is derived from an EMBL/GenBank/DDBJ whole genome shotgun (WGS) entry which is preliminary data.</text>
</comment>
<evidence type="ECO:0000259" key="1">
    <source>
        <dbReference type="Pfam" id="PF20041"/>
    </source>
</evidence>
<feature type="domain" description="DUF6443" evidence="1">
    <location>
        <begin position="72"/>
        <end position="201"/>
    </location>
</feature>
<proteinExistence type="predicted"/>
<dbReference type="Proteomes" id="UP000628448">
    <property type="component" value="Unassembled WGS sequence"/>
</dbReference>
<keyword evidence="3" id="KW-1185">Reference proteome</keyword>
<dbReference type="EMBL" id="JADWYR010000001">
    <property type="protein sequence ID" value="MBG9376076.1"/>
    <property type="molecule type" value="Genomic_DNA"/>
</dbReference>
<evidence type="ECO:0000313" key="3">
    <source>
        <dbReference type="Proteomes" id="UP000628448"/>
    </source>
</evidence>
<protein>
    <recommendedName>
        <fullName evidence="1">DUF6443 domain-containing protein</fullName>
    </recommendedName>
</protein>
<dbReference type="PANTHER" id="PTHR32305:SF15">
    <property type="entry name" value="PROTEIN RHSA-RELATED"/>
    <property type="match status" value="1"/>
</dbReference>